<sequence>MLVSLTVGKVDAGVAVLLTQDKRLIEFPSILLPSTITSGSIVDIEVKQNHEAEQKSQAAFAALQSQILSTYGLHVPATPVLRLRNATQTSLVLEWEPIQLATTTLRSLALYRNGSKAGNIPRPLETLSTKMSGLAIDTEYSFYLVLKTSGGIYTSNTLTVKTHAMNNLTGITVTPGILPPQLRESLEETISRIGAKINDTVKIDTTHFVCTEGRGRDWERANEMNIPVVRPEWVDGCEREGKIIGVRGYYLDADPKQRQIGSNPSLSAPPGRPSTTTAPAVQAPQQANVPQRPKEQPLKSPDRESTVSGEPGPEVLPTPPPQKDLPPPPADDAEEESEDEEAEEVEEEEEESTAVEPKGKGKAPEVELDQEEDEDVDEDETESGRYEQLPEAEGKGGAEMEDVVL</sequence>
<dbReference type="InterPro" id="IPR001357">
    <property type="entry name" value="BRCT_dom"/>
</dbReference>
<dbReference type="PANTHER" id="PTHR47351:SF1">
    <property type="entry name" value="CHITIN BIOSYNTHESIS PROTEIN CHS5"/>
    <property type="match status" value="1"/>
</dbReference>
<dbReference type="Proteomes" id="UP000053411">
    <property type="component" value="Unassembled WGS sequence"/>
</dbReference>
<evidence type="ECO:0000259" key="2">
    <source>
        <dbReference type="PROSITE" id="PS50172"/>
    </source>
</evidence>
<dbReference type="SUPFAM" id="SSF52113">
    <property type="entry name" value="BRCT domain"/>
    <property type="match status" value="1"/>
</dbReference>
<feature type="compositionally biased region" description="Basic and acidic residues" evidence="1">
    <location>
        <begin position="292"/>
        <end position="305"/>
    </location>
</feature>
<organism evidence="4 5">
    <name type="scientific">Fonsecaea multimorphosa CBS 102226</name>
    <dbReference type="NCBI Taxonomy" id="1442371"/>
    <lineage>
        <taxon>Eukaryota</taxon>
        <taxon>Fungi</taxon>
        <taxon>Dikarya</taxon>
        <taxon>Ascomycota</taxon>
        <taxon>Pezizomycotina</taxon>
        <taxon>Eurotiomycetes</taxon>
        <taxon>Chaetothyriomycetidae</taxon>
        <taxon>Chaetothyriales</taxon>
        <taxon>Herpotrichiellaceae</taxon>
        <taxon>Fonsecaea</taxon>
    </lineage>
</organism>
<dbReference type="Pfam" id="PF16892">
    <property type="entry name" value="CHS5_N"/>
    <property type="match status" value="1"/>
</dbReference>
<dbReference type="GeneID" id="27715778"/>
<dbReference type="GO" id="GO:0046983">
    <property type="term" value="F:protein dimerization activity"/>
    <property type="evidence" value="ECO:0007669"/>
    <property type="project" value="InterPro"/>
</dbReference>
<evidence type="ECO:0000256" key="1">
    <source>
        <dbReference type="SAM" id="MobiDB-lite"/>
    </source>
</evidence>
<dbReference type="InterPro" id="IPR013783">
    <property type="entry name" value="Ig-like_fold"/>
</dbReference>
<reference evidence="4 5" key="1">
    <citation type="submission" date="2015-01" db="EMBL/GenBank/DDBJ databases">
        <title>The Genome Sequence of Fonsecaea multimorphosa CBS 102226.</title>
        <authorList>
            <consortium name="The Broad Institute Genomics Platform"/>
            <person name="Cuomo C."/>
            <person name="de Hoog S."/>
            <person name="Gorbushina A."/>
            <person name="Stielow B."/>
            <person name="Teixiera M."/>
            <person name="Abouelleil A."/>
            <person name="Chapman S.B."/>
            <person name="Priest M."/>
            <person name="Young S.K."/>
            <person name="Wortman J."/>
            <person name="Nusbaum C."/>
            <person name="Birren B."/>
        </authorList>
    </citation>
    <scope>NUCLEOTIDE SEQUENCE [LARGE SCALE GENOMIC DNA]</scope>
    <source>
        <strain evidence="4 5">CBS 102226</strain>
    </source>
</reference>
<dbReference type="GO" id="GO:0034044">
    <property type="term" value="C:exomer complex"/>
    <property type="evidence" value="ECO:0007669"/>
    <property type="project" value="TreeGrafter"/>
</dbReference>
<feature type="compositionally biased region" description="Acidic residues" evidence="1">
    <location>
        <begin position="331"/>
        <end position="353"/>
    </location>
</feature>
<dbReference type="InterPro" id="IPR036116">
    <property type="entry name" value="FN3_sf"/>
</dbReference>
<feature type="compositionally biased region" description="Low complexity" evidence="1">
    <location>
        <begin position="278"/>
        <end position="291"/>
    </location>
</feature>
<protein>
    <recommendedName>
        <fullName evidence="6">BRCT domain-containing protein</fullName>
    </recommendedName>
</protein>
<dbReference type="CDD" id="cd17742">
    <property type="entry name" value="BRCT_CHS5_like"/>
    <property type="match status" value="1"/>
</dbReference>
<dbReference type="PROSITE" id="PS50172">
    <property type="entry name" value="BRCT"/>
    <property type="match status" value="1"/>
</dbReference>
<dbReference type="CDD" id="cd13945">
    <property type="entry name" value="Chs5_N"/>
    <property type="match status" value="1"/>
</dbReference>
<dbReference type="Pfam" id="PF12738">
    <property type="entry name" value="PTCB-BRCT"/>
    <property type="match status" value="1"/>
</dbReference>
<dbReference type="RefSeq" id="XP_016628445.1">
    <property type="nucleotide sequence ID" value="XM_016780526.1"/>
</dbReference>
<feature type="compositionally biased region" description="Pro residues" evidence="1">
    <location>
        <begin position="314"/>
        <end position="330"/>
    </location>
</feature>
<gene>
    <name evidence="4" type="ORF">Z520_10032</name>
</gene>
<dbReference type="InterPro" id="IPR036420">
    <property type="entry name" value="BRCT_dom_sf"/>
</dbReference>
<dbReference type="Gene3D" id="3.40.50.10190">
    <property type="entry name" value="BRCT domain"/>
    <property type="match status" value="1"/>
</dbReference>
<proteinExistence type="predicted"/>
<feature type="domain" description="Fibronectin type-III" evidence="3">
    <location>
        <begin position="75"/>
        <end position="165"/>
    </location>
</feature>
<feature type="region of interest" description="Disordered" evidence="1">
    <location>
        <begin position="255"/>
        <end position="405"/>
    </location>
</feature>
<dbReference type="InterPro" id="IPR031673">
    <property type="entry name" value="Chs5_N"/>
</dbReference>
<dbReference type="GO" id="GO:0006893">
    <property type="term" value="P:Golgi to plasma membrane transport"/>
    <property type="evidence" value="ECO:0007669"/>
    <property type="project" value="TreeGrafter"/>
</dbReference>
<dbReference type="AlphaFoldDB" id="A0A0D2JLX3"/>
<keyword evidence="5" id="KW-1185">Reference proteome</keyword>
<dbReference type="InterPro" id="IPR031669">
    <property type="entry name" value="Fn3_2"/>
</dbReference>
<dbReference type="STRING" id="1442371.A0A0D2JLX3"/>
<dbReference type="EMBL" id="KN848088">
    <property type="protein sequence ID" value="KIX94322.1"/>
    <property type="molecule type" value="Genomic_DNA"/>
</dbReference>
<dbReference type="Gene3D" id="6.20.120.50">
    <property type="match status" value="1"/>
</dbReference>
<feature type="compositionally biased region" description="Acidic residues" evidence="1">
    <location>
        <begin position="366"/>
        <end position="381"/>
    </location>
</feature>
<evidence type="ECO:0000313" key="4">
    <source>
        <dbReference type="EMBL" id="KIX94322.1"/>
    </source>
</evidence>
<dbReference type="SMART" id="SM00292">
    <property type="entry name" value="BRCT"/>
    <property type="match status" value="1"/>
</dbReference>
<accession>A0A0D2JLX3</accession>
<evidence type="ECO:0000313" key="5">
    <source>
        <dbReference type="Proteomes" id="UP000053411"/>
    </source>
</evidence>
<feature type="domain" description="BRCT" evidence="2">
    <location>
        <begin position="163"/>
        <end position="251"/>
    </location>
</feature>
<dbReference type="VEuPathDB" id="FungiDB:Z520_10032"/>
<dbReference type="PROSITE" id="PS50853">
    <property type="entry name" value="FN3"/>
    <property type="match status" value="1"/>
</dbReference>
<evidence type="ECO:0000259" key="3">
    <source>
        <dbReference type="PROSITE" id="PS50853"/>
    </source>
</evidence>
<dbReference type="OrthoDB" id="245697at2759"/>
<dbReference type="GO" id="GO:0000747">
    <property type="term" value="P:conjugation with cellular fusion"/>
    <property type="evidence" value="ECO:0007669"/>
    <property type="project" value="TreeGrafter"/>
</dbReference>
<name>A0A0D2JLX3_9EURO</name>
<dbReference type="InterPro" id="IPR052827">
    <property type="entry name" value="CHS_Export/Cell_Fusion_Reg"/>
</dbReference>
<dbReference type="Pfam" id="PF16893">
    <property type="entry name" value="fn3_2"/>
    <property type="match status" value="1"/>
</dbReference>
<dbReference type="PANTHER" id="PTHR47351">
    <property type="entry name" value="CHITIN BIOSYNTHESIS PROTEIN CHS5"/>
    <property type="match status" value="1"/>
</dbReference>
<evidence type="ECO:0008006" key="6">
    <source>
        <dbReference type="Google" id="ProtNLM"/>
    </source>
</evidence>
<dbReference type="Gene3D" id="2.60.40.10">
    <property type="entry name" value="Immunoglobulins"/>
    <property type="match status" value="1"/>
</dbReference>
<dbReference type="SUPFAM" id="SSF49265">
    <property type="entry name" value="Fibronectin type III"/>
    <property type="match status" value="1"/>
</dbReference>
<dbReference type="GO" id="GO:0005802">
    <property type="term" value="C:trans-Golgi network"/>
    <property type="evidence" value="ECO:0007669"/>
    <property type="project" value="TreeGrafter"/>
</dbReference>
<dbReference type="InterPro" id="IPR003961">
    <property type="entry name" value="FN3_dom"/>
</dbReference>